<dbReference type="InterPro" id="IPR017039">
    <property type="entry name" value="Virul_fac_BrkB"/>
</dbReference>
<dbReference type="PIRSF" id="PIRSF035875">
    <property type="entry name" value="RNase_BN"/>
    <property type="match status" value="1"/>
</dbReference>
<dbReference type="RefSeq" id="WP_051697832.1">
    <property type="nucleotide sequence ID" value="NZ_CP017057.1"/>
</dbReference>
<gene>
    <name evidence="7" type="ORF">EH32_10315</name>
</gene>
<keyword evidence="5 6" id="KW-0472">Membrane</keyword>
<feature type="transmembrane region" description="Helical" evidence="6">
    <location>
        <begin position="132"/>
        <end position="160"/>
    </location>
</feature>
<dbReference type="OrthoDB" id="9781030at2"/>
<evidence type="ECO:0000313" key="8">
    <source>
        <dbReference type="Proteomes" id="UP000027866"/>
    </source>
</evidence>
<keyword evidence="8" id="KW-1185">Reference proteome</keyword>
<evidence type="ECO:0000256" key="1">
    <source>
        <dbReference type="ARBA" id="ARBA00004651"/>
    </source>
</evidence>
<reference evidence="7 8" key="1">
    <citation type="submission" date="2014-04" db="EMBL/GenBank/DDBJ databases">
        <title>A comprehensive comparison of genomes of Erythrobacter spp. Strains.</title>
        <authorList>
            <person name="Zheng Q."/>
        </authorList>
    </citation>
    <scope>NUCLEOTIDE SEQUENCE [LARGE SCALE GENOMIC DNA]</scope>
    <source>
        <strain evidence="7 8">DSM 8509</strain>
    </source>
</reference>
<comment type="subcellular location">
    <subcellularLocation>
        <location evidence="1">Cell membrane</location>
        <topology evidence="1">Multi-pass membrane protein</topology>
    </subcellularLocation>
</comment>
<feature type="transmembrane region" description="Helical" evidence="6">
    <location>
        <begin position="166"/>
        <end position="187"/>
    </location>
</feature>
<dbReference type="PANTHER" id="PTHR30213">
    <property type="entry name" value="INNER MEMBRANE PROTEIN YHJD"/>
    <property type="match status" value="1"/>
</dbReference>
<comment type="caution">
    <text evidence="7">The sequence shown here is derived from an EMBL/GenBank/DDBJ whole genome shotgun (WGS) entry which is preliminary data.</text>
</comment>
<keyword evidence="2" id="KW-1003">Cell membrane</keyword>
<accession>A0A074NG94</accession>
<protein>
    <submittedName>
        <fullName evidence="7">Uncharacterized protein</fullName>
    </submittedName>
</protein>
<dbReference type="Pfam" id="PF03631">
    <property type="entry name" value="Virul_fac_BrkB"/>
    <property type="match status" value="1"/>
</dbReference>
<dbReference type="AlphaFoldDB" id="A0A074NG94"/>
<proteinExistence type="predicted"/>
<keyword evidence="4 6" id="KW-1133">Transmembrane helix</keyword>
<feature type="transmembrane region" description="Helical" evidence="6">
    <location>
        <begin position="93"/>
        <end position="120"/>
    </location>
</feature>
<dbReference type="EMBL" id="JMIX01000005">
    <property type="protein sequence ID" value="KEO96612.1"/>
    <property type="molecule type" value="Genomic_DNA"/>
</dbReference>
<evidence type="ECO:0000313" key="7">
    <source>
        <dbReference type="EMBL" id="KEO96612.1"/>
    </source>
</evidence>
<sequence>MRPIIASLKAGWSRANAENAPLLAAGIAYYAFLSFVPLLAAIVLAYGLIVDPDTVAGHAASLAEKLPASSADLVTNQLESIADRRSGTSGFGFLVALALALFGSRLAAGAVITAFDVAFGADEKRGLIRANLLALAITAGAMLAFGIVAAATTVVSVFLADTGGRFATYALVGLVGIGGAVLAYRIVPNTQGRVSYGAALRGAVLFALGWMAASAGFGFYVSNFGNYNATYGSLGAVVVFLTWLFISALLLLVGAFIAEASAVSASGARAEPES</sequence>
<evidence type="ECO:0000256" key="2">
    <source>
        <dbReference type="ARBA" id="ARBA00022475"/>
    </source>
</evidence>
<dbReference type="Proteomes" id="UP000027866">
    <property type="component" value="Unassembled WGS sequence"/>
</dbReference>
<evidence type="ECO:0000256" key="5">
    <source>
        <dbReference type="ARBA" id="ARBA00023136"/>
    </source>
</evidence>
<evidence type="ECO:0000256" key="3">
    <source>
        <dbReference type="ARBA" id="ARBA00022692"/>
    </source>
</evidence>
<feature type="transmembrane region" description="Helical" evidence="6">
    <location>
        <begin position="199"/>
        <end position="221"/>
    </location>
</feature>
<evidence type="ECO:0000256" key="6">
    <source>
        <dbReference type="SAM" id="Phobius"/>
    </source>
</evidence>
<name>A0A074NG94_9SPHN</name>
<feature type="transmembrane region" description="Helical" evidence="6">
    <location>
        <begin position="233"/>
        <end position="258"/>
    </location>
</feature>
<organism evidence="7 8">
    <name type="scientific">Erythrobacter litoralis</name>
    <dbReference type="NCBI Taxonomy" id="39960"/>
    <lineage>
        <taxon>Bacteria</taxon>
        <taxon>Pseudomonadati</taxon>
        <taxon>Pseudomonadota</taxon>
        <taxon>Alphaproteobacteria</taxon>
        <taxon>Sphingomonadales</taxon>
        <taxon>Erythrobacteraceae</taxon>
        <taxon>Erythrobacter/Porphyrobacter group</taxon>
        <taxon>Erythrobacter</taxon>
    </lineage>
</organism>
<evidence type="ECO:0000256" key="4">
    <source>
        <dbReference type="ARBA" id="ARBA00022989"/>
    </source>
</evidence>
<keyword evidence="3 6" id="KW-0812">Transmembrane</keyword>
<dbReference type="PATRIC" id="fig|39960.10.peg.26"/>
<feature type="transmembrane region" description="Helical" evidence="6">
    <location>
        <begin position="21"/>
        <end position="49"/>
    </location>
</feature>
<dbReference type="GO" id="GO:0005886">
    <property type="term" value="C:plasma membrane"/>
    <property type="evidence" value="ECO:0007669"/>
    <property type="project" value="UniProtKB-SubCell"/>
</dbReference>
<dbReference type="KEGG" id="elq:Ga0102493_11963"/>
<dbReference type="PANTHER" id="PTHR30213:SF0">
    <property type="entry name" value="UPF0761 MEMBRANE PROTEIN YIHY"/>
    <property type="match status" value="1"/>
</dbReference>
<dbReference type="NCBIfam" id="TIGR00765">
    <property type="entry name" value="yihY_not_rbn"/>
    <property type="match status" value="1"/>
</dbReference>